<dbReference type="RefSeq" id="WP_264880303.1">
    <property type="nucleotide sequence ID" value="NZ_JAPDOB010000001.1"/>
</dbReference>
<comment type="caution">
    <text evidence="1">The sequence shown here is derived from an EMBL/GenBank/DDBJ whole genome shotgun (WGS) entry which is preliminary data.</text>
</comment>
<organism evidence="1 2">
    <name type="scientific">Sphingomonas arvum</name>
    <dbReference type="NCBI Taxonomy" id="2992113"/>
    <lineage>
        <taxon>Bacteria</taxon>
        <taxon>Pseudomonadati</taxon>
        <taxon>Pseudomonadota</taxon>
        <taxon>Alphaproteobacteria</taxon>
        <taxon>Sphingomonadales</taxon>
        <taxon>Sphingomonadaceae</taxon>
        <taxon>Sphingomonas</taxon>
    </lineage>
</organism>
<proteinExistence type="predicted"/>
<accession>A0ABT3JBR5</accession>
<protein>
    <submittedName>
        <fullName evidence="1">Uncharacterized protein</fullName>
    </submittedName>
</protein>
<dbReference type="Proteomes" id="UP001526246">
    <property type="component" value="Unassembled WGS sequence"/>
</dbReference>
<gene>
    <name evidence="1" type="ORF">OMW55_01610</name>
</gene>
<keyword evidence="2" id="KW-1185">Reference proteome</keyword>
<dbReference type="EMBL" id="JAPDOB010000001">
    <property type="protein sequence ID" value="MCW3796507.1"/>
    <property type="molecule type" value="Genomic_DNA"/>
</dbReference>
<evidence type="ECO:0000313" key="2">
    <source>
        <dbReference type="Proteomes" id="UP001526246"/>
    </source>
</evidence>
<sequence>MTDTSEASDDKAHLALQLLQQALCIVDDYLADGVLGAKLSDCVERLQQSMEASRPFSSSLSSGHTRND</sequence>
<evidence type="ECO:0000313" key="1">
    <source>
        <dbReference type="EMBL" id="MCW3796507.1"/>
    </source>
</evidence>
<reference evidence="1 2" key="1">
    <citation type="submission" date="2022-10" db="EMBL/GenBank/DDBJ databases">
        <title>Sphingomonas sp.</title>
        <authorList>
            <person name="Jin C."/>
        </authorList>
    </citation>
    <scope>NUCLEOTIDE SEQUENCE [LARGE SCALE GENOMIC DNA]</scope>
    <source>
        <strain evidence="1 2">BN140010</strain>
    </source>
</reference>
<name>A0ABT3JBR5_9SPHN</name>